<proteinExistence type="predicted"/>
<gene>
    <name evidence="2" type="ORF">C7456_108156</name>
</gene>
<dbReference type="InterPro" id="IPR029068">
    <property type="entry name" value="Glyas_Bleomycin-R_OHBP_Dase"/>
</dbReference>
<protein>
    <recommendedName>
        <fullName evidence="4">Glyoxalase</fullName>
    </recommendedName>
</protein>
<organism evidence="2 3">
    <name type="scientific">Fulvimonas soli</name>
    <dbReference type="NCBI Taxonomy" id="155197"/>
    <lineage>
        <taxon>Bacteria</taxon>
        <taxon>Pseudomonadati</taxon>
        <taxon>Pseudomonadota</taxon>
        <taxon>Gammaproteobacteria</taxon>
        <taxon>Lysobacterales</taxon>
        <taxon>Rhodanobacteraceae</taxon>
        <taxon>Fulvimonas</taxon>
    </lineage>
</organism>
<evidence type="ECO:0000313" key="3">
    <source>
        <dbReference type="Proteomes" id="UP000245812"/>
    </source>
</evidence>
<dbReference type="AlphaFoldDB" id="A0A316HYN2"/>
<feature type="compositionally biased region" description="Basic and acidic residues" evidence="1">
    <location>
        <begin position="87"/>
        <end position="105"/>
    </location>
</feature>
<feature type="region of interest" description="Disordered" evidence="1">
    <location>
        <begin position="86"/>
        <end position="116"/>
    </location>
</feature>
<evidence type="ECO:0000313" key="2">
    <source>
        <dbReference type="EMBL" id="PWK85860.1"/>
    </source>
</evidence>
<evidence type="ECO:0008006" key="4">
    <source>
        <dbReference type="Google" id="ProtNLM"/>
    </source>
</evidence>
<dbReference type="Gene3D" id="3.10.180.10">
    <property type="entry name" value="2,3-Dihydroxybiphenyl 1,2-Dioxygenase, domain 1"/>
    <property type="match status" value="1"/>
</dbReference>
<comment type="caution">
    <text evidence="2">The sequence shown here is derived from an EMBL/GenBank/DDBJ whole genome shotgun (WGS) entry which is preliminary data.</text>
</comment>
<evidence type="ECO:0000256" key="1">
    <source>
        <dbReference type="SAM" id="MobiDB-lite"/>
    </source>
</evidence>
<reference evidence="2 3" key="1">
    <citation type="submission" date="2018-05" db="EMBL/GenBank/DDBJ databases">
        <title>Genomic Encyclopedia of Type Strains, Phase IV (KMG-IV): sequencing the most valuable type-strain genomes for metagenomic binning, comparative biology and taxonomic classification.</title>
        <authorList>
            <person name="Goeker M."/>
        </authorList>
    </citation>
    <scope>NUCLEOTIDE SEQUENCE [LARGE SCALE GENOMIC DNA]</scope>
    <source>
        <strain evidence="2 3">DSM 14263</strain>
    </source>
</reference>
<dbReference type="OrthoDB" id="9797093at2"/>
<dbReference type="EMBL" id="QGHC01000008">
    <property type="protein sequence ID" value="PWK85860.1"/>
    <property type="molecule type" value="Genomic_DNA"/>
</dbReference>
<keyword evidence="3" id="KW-1185">Reference proteome</keyword>
<name>A0A316HYN2_9GAMM</name>
<accession>A0A316HYN2</accession>
<sequence>MRTEGIPAIFLTTHNWGKSAKFFQALGFTLEFETDHHSGQLRSGDGTPPLIAEVPPTERPDMQVVLAFPDEASFVPRPGIEVASPFEDAHWGTRETTVRDPDGRLWRLQAPGKPKA</sequence>
<dbReference type="Proteomes" id="UP000245812">
    <property type="component" value="Unassembled WGS sequence"/>
</dbReference>
<dbReference type="RefSeq" id="WP_109723985.1">
    <property type="nucleotide sequence ID" value="NZ_MSZV01000013.1"/>
</dbReference>
<dbReference type="SUPFAM" id="SSF54593">
    <property type="entry name" value="Glyoxalase/Bleomycin resistance protein/Dihydroxybiphenyl dioxygenase"/>
    <property type="match status" value="1"/>
</dbReference>